<sequence>MSSSDGTGITYDVNDLDIYDFFNYYPSLALAITALCLFTVAAVIIGILTERRKLYRFVHCVTLTGLLEASGYAALIYAIEKSGQSSIFNAYVAMQVLVVLSPNVIQAAMYWQVGLVLAFSPELTRGRRMLRGWVITTMFACADLFALTVQAIGISIWASSQASGTPDQGQIRLGCGITLGGLAIQLICFVLFTILTAWAQRHPKNGLVGLPKTRRMYVGLYLAMAFLYIRNIFRFVEFAQATILEWPAPEDAYVLSEQQVGVVRSWSLGCK</sequence>
<protein>
    <submittedName>
        <fullName evidence="6">RTA1 like</fullName>
    </submittedName>
</protein>
<feature type="transmembrane region" description="Helical" evidence="5">
    <location>
        <begin position="91"/>
        <end position="111"/>
    </location>
</feature>
<gene>
    <name evidence="6" type="ORF">C2E21_2884</name>
</gene>
<keyword evidence="4 5" id="KW-0472">Membrane</keyword>
<dbReference type="PANTHER" id="PTHR31465">
    <property type="entry name" value="PROTEIN RTA1-RELATED"/>
    <property type="match status" value="1"/>
</dbReference>
<dbReference type="AlphaFoldDB" id="A0A2P6TX37"/>
<evidence type="ECO:0000256" key="4">
    <source>
        <dbReference type="ARBA" id="ARBA00023136"/>
    </source>
</evidence>
<proteinExistence type="predicted"/>
<organism evidence="6 7">
    <name type="scientific">Chlorella sorokiniana</name>
    <name type="common">Freshwater green alga</name>
    <dbReference type="NCBI Taxonomy" id="3076"/>
    <lineage>
        <taxon>Eukaryota</taxon>
        <taxon>Viridiplantae</taxon>
        <taxon>Chlorophyta</taxon>
        <taxon>core chlorophytes</taxon>
        <taxon>Trebouxiophyceae</taxon>
        <taxon>Chlorellales</taxon>
        <taxon>Chlorellaceae</taxon>
        <taxon>Chlorella clade</taxon>
        <taxon>Chlorella</taxon>
    </lineage>
</organism>
<evidence type="ECO:0000256" key="1">
    <source>
        <dbReference type="ARBA" id="ARBA00004141"/>
    </source>
</evidence>
<keyword evidence="2 5" id="KW-0812">Transmembrane</keyword>
<evidence type="ECO:0000313" key="6">
    <source>
        <dbReference type="EMBL" id="PRW58629.1"/>
    </source>
</evidence>
<dbReference type="EMBL" id="LHPG02000005">
    <property type="protein sequence ID" value="PRW58629.1"/>
    <property type="molecule type" value="Genomic_DNA"/>
</dbReference>
<keyword evidence="7" id="KW-1185">Reference proteome</keyword>
<comment type="subcellular location">
    <subcellularLocation>
        <location evidence="1">Membrane</location>
        <topology evidence="1">Multi-pass membrane protein</topology>
    </subcellularLocation>
</comment>
<dbReference type="PANTHER" id="PTHR31465:SF1">
    <property type="entry name" value="PROTEIN RTA1-RELATED"/>
    <property type="match status" value="1"/>
</dbReference>
<dbReference type="Proteomes" id="UP000239899">
    <property type="component" value="Unassembled WGS sequence"/>
</dbReference>
<dbReference type="InterPro" id="IPR007568">
    <property type="entry name" value="RTA1"/>
</dbReference>
<evidence type="ECO:0000256" key="3">
    <source>
        <dbReference type="ARBA" id="ARBA00022989"/>
    </source>
</evidence>
<name>A0A2P6TX37_CHLSO</name>
<dbReference type="GO" id="GO:0016020">
    <property type="term" value="C:membrane"/>
    <property type="evidence" value="ECO:0007669"/>
    <property type="project" value="UniProtKB-SubCell"/>
</dbReference>
<evidence type="ECO:0000256" key="2">
    <source>
        <dbReference type="ARBA" id="ARBA00022692"/>
    </source>
</evidence>
<evidence type="ECO:0000313" key="7">
    <source>
        <dbReference type="Proteomes" id="UP000239899"/>
    </source>
</evidence>
<feature type="transmembrane region" description="Helical" evidence="5">
    <location>
        <begin position="24"/>
        <end position="48"/>
    </location>
</feature>
<evidence type="ECO:0000256" key="5">
    <source>
        <dbReference type="SAM" id="Phobius"/>
    </source>
</evidence>
<reference evidence="6 7" key="1">
    <citation type="journal article" date="2018" name="Plant J.">
        <title>Genome sequences of Chlorella sorokiniana UTEX 1602 and Micractinium conductrix SAG 241.80: implications to maltose excretion by a green alga.</title>
        <authorList>
            <person name="Arriola M.B."/>
            <person name="Velmurugan N."/>
            <person name="Zhang Y."/>
            <person name="Plunkett M.H."/>
            <person name="Hondzo H."/>
            <person name="Barney B.M."/>
        </authorList>
    </citation>
    <scope>NUCLEOTIDE SEQUENCE [LARGE SCALE GENOMIC DNA]</scope>
    <source>
        <strain evidence="7">UTEX 1602</strain>
    </source>
</reference>
<accession>A0A2P6TX37</accession>
<feature type="transmembrane region" description="Helical" evidence="5">
    <location>
        <begin position="216"/>
        <end position="233"/>
    </location>
</feature>
<comment type="caution">
    <text evidence="6">The sequence shown here is derived from an EMBL/GenBank/DDBJ whole genome shotgun (WGS) entry which is preliminary data.</text>
</comment>
<feature type="transmembrane region" description="Helical" evidence="5">
    <location>
        <begin position="171"/>
        <end position="195"/>
    </location>
</feature>
<dbReference type="STRING" id="3076.A0A2P6TX37"/>
<keyword evidence="3 5" id="KW-1133">Transmembrane helix</keyword>
<feature type="transmembrane region" description="Helical" evidence="5">
    <location>
        <begin position="132"/>
        <end position="159"/>
    </location>
</feature>
<feature type="transmembrane region" description="Helical" evidence="5">
    <location>
        <begin position="60"/>
        <end position="79"/>
    </location>
</feature>
<dbReference type="OrthoDB" id="3358017at2759"/>
<dbReference type="Pfam" id="PF04479">
    <property type="entry name" value="RTA1"/>
    <property type="match status" value="1"/>
</dbReference>